<name>A0ACC2W7X1_9TREE</name>
<gene>
    <name evidence="1" type="ORF">QFC21_000759</name>
</gene>
<organism evidence="1 2">
    <name type="scientific">Naganishia friedmannii</name>
    <dbReference type="NCBI Taxonomy" id="89922"/>
    <lineage>
        <taxon>Eukaryota</taxon>
        <taxon>Fungi</taxon>
        <taxon>Dikarya</taxon>
        <taxon>Basidiomycota</taxon>
        <taxon>Agaricomycotina</taxon>
        <taxon>Tremellomycetes</taxon>
        <taxon>Filobasidiales</taxon>
        <taxon>Filobasidiaceae</taxon>
        <taxon>Naganishia</taxon>
    </lineage>
</organism>
<evidence type="ECO:0000313" key="2">
    <source>
        <dbReference type="Proteomes" id="UP001227268"/>
    </source>
</evidence>
<dbReference type="Proteomes" id="UP001227268">
    <property type="component" value="Unassembled WGS sequence"/>
</dbReference>
<proteinExistence type="predicted"/>
<keyword evidence="2" id="KW-1185">Reference proteome</keyword>
<accession>A0ACC2W7X1</accession>
<dbReference type="EMBL" id="JASBWT010000002">
    <property type="protein sequence ID" value="KAJ9107309.1"/>
    <property type="molecule type" value="Genomic_DNA"/>
</dbReference>
<evidence type="ECO:0000313" key="1">
    <source>
        <dbReference type="EMBL" id="KAJ9107309.1"/>
    </source>
</evidence>
<sequence>MGIRRVFKVEKDGCGSANHTSKSIRLIQETVRTADGHVKKGGPELVNDDSRADVLLRSLFAINHLQSANMITGIGTDILHLARLRNVIARRGADRLARRILSASEMTEFSALHGKQQDDKEGLHAMQTRFLASRWAAKEALYKAAYPTFQLTWKQIELYRDETGVKPMLRYIKQQPGVKKEEARDWDLNARNLPTLDDVHDRIHVSLSHDGDLLVAYVVLESVP</sequence>
<reference evidence="1" key="1">
    <citation type="submission" date="2023-04" db="EMBL/GenBank/DDBJ databases">
        <title>Draft Genome sequencing of Naganishia species isolated from polar environments using Oxford Nanopore Technology.</title>
        <authorList>
            <person name="Leo P."/>
            <person name="Venkateswaran K."/>
        </authorList>
    </citation>
    <scope>NUCLEOTIDE SEQUENCE</scope>
    <source>
        <strain evidence="1">MNA-CCFEE 5423</strain>
    </source>
</reference>
<protein>
    <submittedName>
        <fullName evidence="1">Uncharacterized protein</fullName>
    </submittedName>
</protein>
<comment type="caution">
    <text evidence="1">The sequence shown here is derived from an EMBL/GenBank/DDBJ whole genome shotgun (WGS) entry which is preliminary data.</text>
</comment>